<dbReference type="GO" id="GO:0009451">
    <property type="term" value="P:RNA modification"/>
    <property type="evidence" value="ECO:0007669"/>
    <property type="project" value="InterPro"/>
</dbReference>
<dbReference type="InterPro" id="IPR032867">
    <property type="entry name" value="DYW_dom"/>
</dbReference>
<dbReference type="Pfam" id="PF14432">
    <property type="entry name" value="DYW_deaminase"/>
    <property type="match status" value="1"/>
</dbReference>
<keyword evidence="6" id="KW-1185">Reference proteome</keyword>
<dbReference type="PANTHER" id="PTHR47926:SF520">
    <property type="entry name" value="DYW DOMAIN-CONTAINING PROTEIN"/>
    <property type="match status" value="1"/>
</dbReference>
<organism evidence="5 6">
    <name type="scientific">Solanum commersonii</name>
    <name type="common">Commerson's wild potato</name>
    <name type="synonym">Commerson's nightshade</name>
    <dbReference type="NCBI Taxonomy" id="4109"/>
    <lineage>
        <taxon>Eukaryota</taxon>
        <taxon>Viridiplantae</taxon>
        <taxon>Streptophyta</taxon>
        <taxon>Embryophyta</taxon>
        <taxon>Tracheophyta</taxon>
        <taxon>Spermatophyta</taxon>
        <taxon>Magnoliopsida</taxon>
        <taxon>eudicotyledons</taxon>
        <taxon>Gunneridae</taxon>
        <taxon>Pentapetalae</taxon>
        <taxon>asterids</taxon>
        <taxon>lamiids</taxon>
        <taxon>Solanales</taxon>
        <taxon>Solanaceae</taxon>
        <taxon>Solanoideae</taxon>
        <taxon>Solaneae</taxon>
        <taxon>Solanum</taxon>
    </lineage>
</organism>
<feature type="repeat" description="PPR" evidence="3">
    <location>
        <begin position="539"/>
        <end position="573"/>
    </location>
</feature>
<dbReference type="FunFam" id="1.25.40.10:FF:000366">
    <property type="entry name" value="Pentatricopeptide (PPR) repeat-containing protein"/>
    <property type="match status" value="1"/>
</dbReference>
<dbReference type="EMBL" id="JACXVP010000005">
    <property type="protein sequence ID" value="KAG5605347.1"/>
    <property type="molecule type" value="Genomic_DNA"/>
</dbReference>
<evidence type="ECO:0000259" key="4">
    <source>
        <dbReference type="Pfam" id="PF14432"/>
    </source>
</evidence>
<comment type="similarity">
    <text evidence="1">Belongs to the PPR family. PCMP-H subfamily.</text>
</comment>
<evidence type="ECO:0000256" key="2">
    <source>
        <dbReference type="ARBA" id="ARBA00022737"/>
    </source>
</evidence>
<keyword evidence="2" id="KW-0677">Repeat</keyword>
<dbReference type="Gene3D" id="1.25.40.10">
    <property type="entry name" value="Tetratricopeptide repeat domain"/>
    <property type="match status" value="5"/>
</dbReference>
<feature type="repeat" description="PPR" evidence="3">
    <location>
        <begin position="337"/>
        <end position="371"/>
    </location>
</feature>
<dbReference type="InterPro" id="IPR046960">
    <property type="entry name" value="PPR_At4g14850-like_plant"/>
</dbReference>
<dbReference type="PROSITE" id="PS51375">
    <property type="entry name" value="PPR"/>
    <property type="match status" value="5"/>
</dbReference>
<evidence type="ECO:0000256" key="3">
    <source>
        <dbReference type="PROSITE-ProRule" id="PRU00708"/>
    </source>
</evidence>
<protein>
    <recommendedName>
        <fullName evidence="4">DYW domain-containing protein</fullName>
    </recommendedName>
</protein>
<dbReference type="SUPFAM" id="SSF48452">
    <property type="entry name" value="TPR-like"/>
    <property type="match status" value="1"/>
</dbReference>
<dbReference type="InterPro" id="IPR002885">
    <property type="entry name" value="PPR_rpt"/>
</dbReference>
<dbReference type="Pfam" id="PF01535">
    <property type="entry name" value="PPR"/>
    <property type="match status" value="4"/>
</dbReference>
<evidence type="ECO:0000313" key="5">
    <source>
        <dbReference type="EMBL" id="KAG5605347.1"/>
    </source>
</evidence>
<dbReference type="FunFam" id="1.25.40.10:FF:000397">
    <property type="entry name" value="Pentatricopeptide repeat-containing protein At2g40720"/>
    <property type="match status" value="1"/>
</dbReference>
<dbReference type="Pfam" id="PF20431">
    <property type="entry name" value="E_motif"/>
    <property type="match status" value="1"/>
</dbReference>
<dbReference type="Pfam" id="PF13041">
    <property type="entry name" value="PPR_2"/>
    <property type="match status" value="4"/>
</dbReference>
<dbReference type="InterPro" id="IPR011990">
    <property type="entry name" value="TPR-like_helical_dom_sf"/>
</dbReference>
<dbReference type="GO" id="GO:0003723">
    <property type="term" value="F:RNA binding"/>
    <property type="evidence" value="ECO:0007669"/>
    <property type="project" value="InterPro"/>
</dbReference>
<dbReference type="FunFam" id="1.25.40.10:FF:000201">
    <property type="entry name" value="Pentatricopeptide repeat-containing protein mitochondrial"/>
    <property type="match status" value="1"/>
</dbReference>
<feature type="domain" description="DYW" evidence="4">
    <location>
        <begin position="754"/>
        <end position="846"/>
    </location>
</feature>
<dbReference type="PANTHER" id="PTHR47926">
    <property type="entry name" value="PENTATRICOPEPTIDE REPEAT-CONTAINING PROTEIN"/>
    <property type="match status" value="1"/>
</dbReference>
<dbReference type="FunFam" id="1.25.40.10:FF:000031">
    <property type="entry name" value="Pentatricopeptide repeat-containing protein mitochondrial"/>
    <property type="match status" value="1"/>
</dbReference>
<feature type="repeat" description="PPR" evidence="3">
    <location>
        <begin position="104"/>
        <end position="138"/>
    </location>
</feature>
<evidence type="ECO:0000256" key="1">
    <source>
        <dbReference type="ARBA" id="ARBA00006643"/>
    </source>
</evidence>
<dbReference type="InterPro" id="IPR046848">
    <property type="entry name" value="E_motif"/>
</dbReference>
<comment type="caution">
    <text evidence="5">The sequence shown here is derived from an EMBL/GenBank/DDBJ whole genome shotgun (WGS) entry which is preliminary data.</text>
</comment>
<dbReference type="GO" id="GO:0008270">
    <property type="term" value="F:zinc ion binding"/>
    <property type="evidence" value="ECO:0007669"/>
    <property type="project" value="InterPro"/>
</dbReference>
<reference evidence="5 6" key="1">
    <citation type="submission" date="2020-09" db="EMBL/GenBank/DDBJ databases">
        <title>De no assembly of potato wild relative species, Solanum commersonii.</title>
        <authorList>
            <person name="Cho K."/>
        </authorList>
    </citation>
    <scope>NUCLEOTIDE SEQUENCE [LARGE SCALE GENOMIC DNA]</scope>
    <source>
        <strain evidence="5">LZ3.2</strain>
        <tissue evidence="5">Leaf</tissue>
    </source>
</reference>
<dbReference type="AlphaFoldDB" id="A0A9J5YXB3"/>
<proteinExistence type="inferred from homology"/>
<sequence length="846" mass="95283">MRLCLKGNLRCLGEARMLRYVLGRRQPWTGFATFPASHFWALSWHCQFSSQSLPLSKEQYTNLEISSFNSSAYANVLQNCIKNRDFIVGKTLHCDVLKRGGCLDLFGQNILLNFYIKSELLHDAVQLFDEMSTKNVVSFVTLLQGHLQAEEYITAVELFVRLHREGHELNPFVFTTILKVLVGMDETEMGWRIHACIYKLGFDSNPFVSTSLIDAYSVSGLVDFSRDVFDGIIDKDMVSWTGMVTCYAENDYFEEALGCFSQMRLAGWMPNNYTFTSVIKACLGLHAIDVGKSVHGCILKTRYEMDPSVGISLLDLYCKSGGLNDAACVFQEIPECDVVHWSFIIARYSQSDRCDEALKFFSQMRRALIVPNQFTFASVLQACASVEALDLGMQIHCYVTKFGLDSDVFVRNALMDVYAKCGKVENTVDMFLETENINDVSWNTIIVGHVQCGDGEKALALFIDMHEAQVRASSVTYSSLLRACATLASLEPGLQIHSFTIKTIYDQDLAVGNALVDMYAKCGSIKDARLVFETMIERDVVSWNAMVSAYSMHGLGNEALSIFERMRRTHVKPNQLTFLGVLSACSNSGSLNQGYAYLSLMLDDYGIEPCVEHYTCMVSLLGRLGHLDKALKLIEDIPFEPSVMVWRALLGACVLHNEVDLGKTAAQRVLELEPQDEATYVLLSNMYATSKRWNNVALVRKTMKKKRLKKEPGLSWVEHQGSVHYFSVGDASHPDIKLIHGMLEWFNLKSKGGGYVPNSDVVLLDVDDDEKIRLLWLHSERLALAFALLRMPPGSPIRIIKNLRICLDCHAAIKFISTLVQREIVIRDINRFHHFQNGACSCGDYW</sequence>
<feature type="repeat" description="PPR" evidence="3">
    <location>
        <begin position="236"/>
        <end position="270"/>
    </location>
</feature>
<dbReference type="NCBIfam" id="TIGR00756">
    <property type="entry name" value="PPR"/>
    <property type="match status" value="4"/>
</dbReference>
<accession>A0A9J5YXB3</accession>
<feature type="repeat" description="PPR" evidence="3">
    <location>
        <begin position="438"/>
        <end position="472"/>
    </location>
</feature>
<dbReference type="FunFam" id="1.25.40.10:FF:000471">
    <property type="entry name" value="Putative pentatricopeptide repeat-containing protein, mitochondrial"/>
    <property type="match status" value="1"/>
</dbReference>
<dbReference type="Proteomes" id="UP000824120">
    <property type="component" value="Chromosome 5"/>
</dbReference>
<evidence type="ECO:0000313" key="6">
    <source>
        <dbReference type="Proteomes" id="UP000824120"/>
    </source>
</evidence>
<name>A0A9J5YXB3_SOLCO</name>
<dbReference type="OrthoDB" id="749581at2759"/>
<dbReference type="FunFam" id="1.25.40.10:FF:000343">
    <property type="entry name" value="Pentatricopeptide repeat-containing protein At3g58590"/>
    <property type="match status" value="1"/>
</dbReference>
<gene>
    <name evidence="5" type="ORF">H5410_026839</name>
</gene>